<proteinExistence type="predicted"/>
<evidence type="ECO:0000313" key="2">
    <source>
        <dbReference type="EMBL" id="AHA59483.1"/>
    </source>
</evidence>
<reference evidence="2" key="1">
    <citation type="journal article" date="2013" name="Phytopathology">
        <title>Viruses associated with rusty mottle and twisted leaf diseases of sweet cherry are distinct species.</title>
        <authorList>
            <person name="Villamor D.E."/>
            <person name="Eastwell K.C."/>
        </authorList>
    </citation>
    <scope>NUCLEOTIDE SEQUENCE</scope>
    <source>
        <strain evidence="2">99CI01</strain>
    </source>
</reference>
<reference evidence="2" key="2">
    <citation type="submission" date="2013-05" db="EMBL/GenBank/DDBJ databases">
        <authorList>
            <person name="Villamor D.V."/>
            <person name="Eastwell K.C."/>
        </authorList>
    </citation>
    <scope>NUCLEOTIDE SEQUENCE</scope>
    <source>
        <strain evidence="2">99CI01</strain>
    </source>
</reference>
<feature type="transmembrane region" description="Helical" evidence="1">
    <location>
        <begin position="102"/>
        <end position="119"/>
    </location>
</feature>
<evidence type="ECO:0000256" key="1">
    <source>
        <dbReference type="SAM" id="Phobius"/>
    </source>
</evidence>
<feature type="transmembrane region" description="Helical" evidence="1">
    <location>
        <begin position="131"/>
        <end position="151"/>
    </location>
</feature>
<keyword evidence="1" id="KW-1133">Transmembrane helix</keyword>
<dbReference type="EMBL" id="KF030857">
    <property type="protein sequence ID" value="AHA59483.1"/>
    <property type="molecule type" value="Genomic_RNA"/>
</dbReference>
<accession>V5LXG3</accession>
<keyword evidence="1" id="KW-0812">Transmembrane</keyword>
<sequence>MVPSSWTVQEIRSRRRLRRGRLLSIEEREASRKSRVIWICSGPEEEGSLLTPKIPLQVLARSLSARFQSRTLQHSMLPQMTPSRQLLQIGSSTSKFQRLKRSIAYLILSGTVTTTAPVIRQNLLEEPNAMLNLRVLQVLLGATALYAVSALNMHRSSGTMG</sequence>
<organism evidence="2">
    <name type="scientific">Cherry twisted leaf associated virus</name>
    <dbReference type="NCBI Taxonomy" id="1424279"/>
    <lineage>
        <taxon>Viruses</taxon>
        <taxon>Riboviria</taxon>
        <taxon>Orthornavirae</taxon>
        <taxon>Kitrinoviricota</taxon>
        <taxon>Alsuviricetes</taxon>
        <taxon>Tymovirales</taxon>
        <taxon>Betaflexiviridae</taxon>
        <taxon>Quinvirinae</taxon>
        <taxon>Robigovirus</taxon>
        <taxon>Robigovirus tortifoliae</taxon>
    </lineage>
</organism>
<protein>
    <submittedName>
        <fullName evidence="2">Uncharacterized protein</fullName>
    </submittedName>
</protein>
<keyword evidence="1" id="KW-0472">Membrane</keyword>
<name>V5LXG3_9VIRU</name>